<feature type="transmembrane region" description="Helical" evidence="9">
    <location>
        <begin position="322"/>
        <end position="342"/>
    </location>
</feature>
<dbReference type="HAMAP" id="MF_01463_B">
    <property type="entry name" value="SecD_B"/>
    <property type="match status" value="1"/>
</dbReference>
<evidence type="ECO:0000256" key="9">
    <source>
        <dbReference type="HAMAP-Rule" id="MF_01463"/>
    </source>
</evidence>
<dbReference type="NCBIfam" id="TIGR01129">
    <property type="entry name" value="secD"/>
    <property type="match status" value="1"/>
</dbReference>
<dbReference type="GO" id="GO:0005886">
    <property type="term" value="C:plasma membrane"/>
    <property type="evidence" value="ECO:0007669"/>
    <property type="project" value="UniProtKB-SubCell"/>
</dbReference>
<dbReference type="NCBIfam" id="TIGR00916">
    <property type="entry name" value="2A0604s01"/>
    <property type="match status" value="1"/>
</dbReference>
<keyword evidence="5 9" id="KW-0653">Protein transport</keyword>
<accession>A0A2H0X9C8</accession>
<dbReference type="PANTHER" id="PTHR30081">
    <property type="entry name" value="PROTEIN-EXPORT MEMBRANE PROTEIN SEC"/>
    <property type="match status" value="1"/>
</dbReference>
<evidence type="ECO:0000259" key="10">
    <source>
        <dbReference type="Pfam" id="PF02355"/>
    </source>
</evidence>
<keyword evidence="4 9" id="KW-0812">Transmembrane</keyword>
<dbReference type="Proteomes" id="UP000231098">
    <property type="component" value="Unassembled WGS sequence"/>
</dbReference>
<evidence type="ECO:0000256" key="1">
    <source>
        <dbReference type="ARBA" id="ARBA00004651"/>
    </source>
</evidence>
<evidence type="ECO:0000256" key="2">
    <source>
        <dbReference type="ARBA" id="ARBA00022448"/>
    </source>
</evidence>
<dbReference type="InterPro" id="IPR022813">
    <property type="entry name" value="SecD/SecF_arch_bac"/>
</dbReference>
<feature type="transmembrane region" description="Helical" evidence="9">
    <location>
        <begin position="348"/>
        <end position="369"/>
    </location>
</feature>
<reference evidence="14" key="1">
    <citation type="submission" date="2017-09" db="EMBL/GenBank/DDBJ databases">
        <title>Depth-based differentiation of microbial function through sediment-hosted aquifers and enrichment of novel symbionts in the deep terrestrial subsurface.</title>
        <authorList>
            <person name="Probst A.J."/>
            <person name="Ladd B."/>
            <person name="Jarett J.K."/>
            <person name="Geller-Mcgrath D.E."/>
            <person name="Sieber C.M.K."/>
            <person name="Emerson J.B."/>
            <person name="Anantharaman K."/>
            <person name="Thomas B.C."/>
            <person name="Malmstrom R."/>
            <person name="Stieglmeier M."/>
            <person name="Klingl A."/>
            <person name="Woyke T."/>
            <person name="Ryan C.M."/>
            <person name="Banfield J.F."/>
        </authorList>
    </citation>
    <scope>NUCLEOTIDE SEQUENCE [LARGE SCALE GENOMIC DNA]</scope>
</reference>
<feature type="transmembrane region" description="Helical" evidence="9">
    <location>
        <begin position="400"/>
        <end position="417"/>
    </location>
</feature>
<proteinExistence type="inferred from homology"/>
<name>A0A2H0X9C8_UNCKA</name>
<evidence type="ECO:0000259" key="12">
    <source>
        <dbReference type="Pfam" id="PF22599"/>
    </source>
</evidence>
<dbReference type="AlphaFoldDB" id="A0A2H0X9C8"/>
<dbReference type="SUPFAM" id="SSF82866">
    <property type="entry name" value="Multidrug efflux transporter AcrB transmembrane domain"/>
    <property type="match status" value="1"/>
</dbReference>
<keyword evidence="2 9" id="KW-0813">Transport</keyword>
<gene>
    <name evidence="9 13" type="primary">secD</name>
    <name evidence="13" type="ORF">COT51_02375</name>
</gene>
<evidence type="ECO:0000313" key="14">
    <source>
        <dbReference type="Proteomes" id="UP000231098"/>
    </source>
</evidence>
<dbReference type="Pfam" id="PF22599">
    <property type="entry name" value="SecDF_P1_head"/>
    <property type="match status" value="1"/>
</dbReference>
<evidence type="ECO:0000313" key="13">
    <source>
        <dbReference type="EMBL" id="PIS21512.1"/>
    </source>
</evidence>
<dbReference type="InterPro" id="IPR055344">
    <property type="entry name" value="SecD_SecF_C_bact"/>
</dbReference>
<dbReference type="Pfam" id="PF02355">
    <property type="entry name" value="SecD_SecF_C"/>
    <property type="match status" value="1"/>
</dbReference>
<keyword evidence="3 9" id="KW-1003">Cell membrane</keyword>
<comment type="subunit">
    <text evidence="9">Forms a complex with SecF. Part of the essential Sec protein translocation apparatus which comprises SecA, SecYEG and auxiliary proteins SecDF. Other proteins may also be involved.</text>
</comment>
<comment type="caution">
    <text evidence="9">Lacks conserved residue(s) required for the propagation of feature annotation.</text>
</comment>
<evidence type="ECO:0000259" key="11">
    <source>
        <dbReference type="Pfam" id="PF21760"/>
    </source>
</evidence>
<dbReference type="InterPro" id="IPR048631">
    <property type="entry name" value="SecD_1st"/>
</dbReference>
<dbReference type="InterPro" id="IPR048634">
    <property type="entry name" value="SecD_SecF_C"/>
</dbReference>
<evidence type="ECO:0000256" key="7">
    <source>
        <dbReference type="ARBA" id="ARBA00023010"/>
    </source>
</evidence>
<keyword evidence="7 9" id="KW-0811">Translocation</keyword>
<dbReference type="GO" id="GO:0043952">
    <property type="term" value="P:protein transport by the Sec complex"/>
    <property type="evidence" value="ECO:0007669"/>
    <property type="project" value="UniProtKB-UniRule"/>
</dbReference>
<evidence type="ECO:0000256" key="5">
    <source>
        <dbReference type="ARBA" id="ARBA00022927"/>
    </source>
</evidence>
<organism evidence="13 14">
    <name type="scientific">candidate division WWE3 bacterium CG08_land_8_20_14_0_20_41_15</name>
    <dbReference type="NCBI Taxonomy" id="1975086"/>
    <lineage>
        <taxon>Bacteria</taxon>
        <taxon>Katanobacteria</taxon>
    </lineage>
</organism>
<feature type="domain" description="SecDF P1 head subdomain" evidence="12">
    <location>
        <begin position="178"/>
        <end position="276"/>
    </location>
</feature>
<dbReference type="GO" id="GO:0006605">
    <property type="term" value="P:protein targeting"/>
    <property type="evidence" value="ECO:0007669"/>
    <property type="project" value="UniProtKB-UniRule"/>
</dbReference>
<feature type="domain" description="Protein translocase subunit SecDF P1" evidence="11">
    <location>
        <begin position="93"/>
        <end position="152"/>
    </location>
</feature>
<dbReference type="Pfam" id="PF21760">
    <property type="entry name" value="SecD_1st"/>
    <property type="match status" value="1"/>
</dbReference>
<dbReference type="InterPro" id="IPR054384">
    <property type="entry name" value="SecDF_P1_head"/>
</dbReference>
<feature type="transmembrane region" description="Helical" evidence="9">
    <location>
        <begin position="429"/>
        <end position="452"/>
    </location>
</feature>
<evidence type="ECO:0000256" key="3">
    <source>
        <dbReference type="ARBA" id="ARBA00022475"/>
    </source>
</evidence>
<dbReference type="InterPro" id="IPR005791">
    <property type="entry name" value="SecD"/>
</dbReference>
<dbReference type="EMBL" id="PEYV01000039">
    <property type="protein sequence ID" value="PIS21512.1"/>
    <property type="molecule type" value="Genomic_DNA"/>
</dbReference>
<evidence type="ECO:0000256" key="8">
    <source>
        <dbReference type="ARBA" id="ARBA00023136"/>
    </source>
</evidence>
<dbReference type="GO" id="GO:0065002">
    <property type="term" value="P:intracellular protein transmembrane transport"/>
    <property type="evidence" value="ECO:0007669"/>
    <property type="project" value="UniProtKB-UniRule"/>
</dbReference>
<evidence type="ECO:0000256" key="6">
    <source>
        <dbReference type="ARBA" id="ARBA00022989"/>
    </source>
</evidence>
<keyword evidence="8 9" id="KW-0472">Membrane</keyword>
<protein>
    <recommendedName>
        <fullName evidence="9">Protein translocase subunit SecD</fullName>
    </recommendedName>
</protein>
<comment type="similarity">
    <text evidence="9">Belongs to the SecD/SecF family. SecD subfamily.</text>
</comment>
<dbReference type="PANTHER" id="PTHR30081:SF1">
    <property type="entry name" value="PROTEIN TRANSLOCASE SUBUNIT SECD"/>
    <property type="match status" value="1"/>
</dbReference>
<dbReference type="Gene3D" id="3.30.1360.200">
    <property type="match status" value="1"/>
</dbReference>
<evidence type="ECO:0000256" key="4">
    <source>
        <dbReference type="ARBA" id="ARBA00022692"/>
    </source>
</evidence>
<feature type="transmembrane region" description="Helical" evidence="9">
    <location>
        <begin position="298"/>
        <end position="315"/>
    </location>
</feature>
<sequence length="457" mass="49806">MLDKLKRPKSVLIFILLLSFGALIIDLPKFTIKFDKPFKVEQSFGGYAIGWFGGKFVRDLQIKKGLDLQGGIQVTLQADMKDIAEKDRKVALESARGVLERRVNFFGVTEPNIQTSVSGDNYRILIELPGVTDSKEAIQLIGQTAQLDFAEQKVLEEKPLDNLTPEEKEKQAAVPPVFAKTDLSGKDLSRAAVTFDSKTGAPQISIEFTDEGAKKFAEITKRNVQKPLAIFLDGVVLTAPIVQEEITGGQAVITGQFTLDEAKLLSVQLNAGSLPVSISVLSQKNIGATLGEESLKRSLIAGVIGLMLVAIFMLGNYGRLGILADIALIVYGLITLALYKLIPVTLTLSGIAGFILSIGMAVDSNILIFERIKEERRSGKSLLPSMEAGFGRAWDSIRDANICTLITSFVLFNPFNWSFLNVSGMVRGFALTLALGIAISLFTGIVVTRTLVRVFYR</sequence>
<dbReference type="GO" id="GO:0015450">
    <property type="term" value="F:protein-transporting ATPase activity"/>
    <property type="evidence" value="ECO:0007669"/>
    <property type="project" value="InterPro"/>
</dbReference>
<comment type="caution">
    <text evidence="13">The sequence shown here is derived from an EMBL/GenBank/DDBJ whole genome shotgun (WGS) entry which is preliminary data.</text>
</comment>
<feature type="domain" description="Protein export membrane protein SecD/SecF C-terminal" evidence="10">
    <location>
        <begin position="277"/>
        <end position="454"/>
    </location>
</feature>
<comment type="subcellular location">
    <subcellularLocation>
        <location evidence="1 9">Cell membrane</location>
        <topology evidence="1 9">Multi-pass membrane protein</topology>
    </subcellularLocation>
</comment>
<keyword evidence="6 9" id="KW-1133">Transmembrane helix</keyword>
<dbReference type="Gene3D" id="3.30.70.3400">
    <property type="match status" value="1"/>
</dbReference>
<comment type="function">
    <text evidence="9">Part of the Sec protein translocase complex. Interacts with the SecYEG preprotein conducting channel. SecDF uses the proton motive force (PMF) to complete protein translocation after the ATP-dependent function of SecA.</text>
</comment>